<evidence type="ECO:0000256" key="3">
    <source>
        <dbReference type="SAM" id="SignalP"/>
    </source>
</evidence>
<dbReference type="SMART" id="SM00257">
    <property type="entry name" value="LysM"/>
    <property type="match status" value="1"/>
</dbReference>
<dbReference type="InterPro" id="IPR052210">
    <property type="entry name" value="LysM1-like"/>
</dbReference>
<dbReference type="InterPro" id="IPR018392">
    <property type="entry name" value="LysM"/>
</dbReference>
<sequence>MARTSSTLTMLFNLFLVLSLCFPVSMAERILKNDVPISIGLKCESVYGVKSGDTCLAVANMFSLTPGTFAAFNPNLNCDKLFVGQWLCTKAIDL</sequence>
<organism evidence="5 6">
    <name type="scientific">Eucalyptus globulus</name>
    <name type="common">Tasmanian blue gum</name>
    <dbReference type="NCBI Taxonomy" id="34317"/>
    <lineage>
        <taxon>Eukaryota</taxon>
        <taxon>Viridiplantae</taxon>
        <taxon>Streptophyta</taxon>
        <taxon>Embryophyta</taxon>
        <taxon>Tracheophyta</taxon>
        <taxon>Spermatophyta</taxon>
        <taxon>Magnoliopsida</taxon>
        <taxon>eudicotyledons</taxon>
        <taxon>Gunneridae</taxon>
        <taxon>Pentapetalae</taxon>
        <taxon>rosids</taxon>
        <taxon>malvids</taxon>
        <taxon>Myrtales</taxon>
        <taxon>Myrtaceae</taxon>
        <taxon>Myrtoideae</taxon>
        <taxon>Eucalypteae</taxon>
        <taxon>Eucalyptus</taxon>
    </lineage>
</organism>
<dbReference type="Proteomes" id="UP001634007">
    <property type="component" value="Unassembled WGS sequence"/>
</dbReference>
<dbReference type="EMBL" id="JBJKBG010000004">
    <property type="protein sequence ID" value="KAL3741953.1"/>
    <property type="molecule type" value="Genomic_DNA"/>
</dbReference>
<dbReference type="SUPFAM" id="SSF54106">
    <property type="entry name" value="LysM domain"/>
    <property type="match status" value="1"/>
</dbReference>
<dbReference type="AlphaFoldDB" id="A0ABD3KUM8"/>
<reference evidence="5 6" key="1">
    <citation type="submission" date="2024-11" db="EMBL/GenBank/DDBJ databases">
        <title>Chromosome-level genome assembly of Eucalyptus globulus Labill. provides insights into its genome evolution.</title>
        <authorList>
            <person name="Li X."/>
        </authorList>
    </citation>
    <scope>NUCLEOTIDE SEQUENCE [LARGE SCALE GENOMIC DNA]</scope>
    <source>
        <strain evidence="5">CL2024</strain>
        <tissue evidence="5">Fresh tender leaves</tissue>
    </source>
</reference>
<keyword evidence="6" id="KW-1185">Reference proteome</keyword>
<dbReference type="Gene3D" id="3.10.350.10">
    <property type="entry name" value="LysM domain"/>
    <property type="match status" value="1"/>
</dbReference>
<dbReference type="PANTHER" id="PTHR34997:SF1">
    <property type="entry name" value="PEPTIDOGLYCAN-BINDING LYSIN DOMAIN"/>
    <property type="match status" value="1"/>
</dbReference>
<dbReference type="GO" id="GO:0008061">
    <property type="term" value="F:chitin binding"/>
    <property type="evidence" value="ECO:0007669"/>
    <property type="project" value="UniProtKB-KW"/>
</dbReference>
<feature type="domain" description="LysM" evidence="4">
    <location>
        <begin position="45"/>
        <end position="89"/>
    </location>
</feature>
<keyword evidence="2" id="KW-0843">Virulence</keyword>
<dbReference type="InterPro" id="IPR036779">
    <property type="entry name" value="LysM_dom_sf"/>
</dbReference>
<dbReference type="PROSITE" id="PS51782">
    <property type="entry name" value="LYSM"/>
    <property type="match status" value="1"/>
</dbReference>
<evidence type="ECO:0000259" key="4">
    <source>
        <dbReference type="PROSITE" id="PS51782"/>
    </source>
</evidence>
<protein>
    <recommendedName>
        <fullName evidence="4">LysM domain-containing protein</fullName>
    </recommendedName>
</protein>
<keyword evidence="1" id="KW-0147">Chitin-binding</keyword>
<accession>A0ABD3KUM8</accession>
<dbReference type="CDD" id="cd00118">
    <property type="entry name" value="LysM"/>
    <property type="match status" value="1"/>
</dbReference>
<evidence type="ECO:0000256" key="2">
    <source>
        <dbReference type="ARBA" id="ARBA00023026"/>
    </source>
</evidence>
<dbReference type="PANTHER" id="PTHR34997">
    <property type="entry name" value="AM15"/>
    <property type="match status" value="1"/>
</dbReference>
<name>A0ABD3KUM8_EUCGL</name>
<gene>
    <name evidence="5" type="ORF">ACJRO7_017434</name>
</gene>
<keyword evidence="3" id="KW-0732">Signal</keyword>
<evidence type="ECO:0000313" key="5">
    <source>
        <dbReference type="EMBL" id="KAL3741953.1"/>
    </source>
</evidence>
<dbReference type="Pfam" id="PF01476">
    <property type="entry name" value="LysM"/>
    <property type="match status" value="1"/>
</dbReference>
<feature type="chain" id="PRO_5044830801" description="LysM domain-containing protein" evidence="3">
    <location>
        <begin position="28"/>
        <end position="94"/>
    </location>
</feature>
<evidence type="ECO:0000313" key="6">
    <source>
        <dbReference type="Proteomes" id="UP001634007"/>
    </source>
</evidence>
<comment type="caution">
    <text evidence="5">The sequence shown here is derived from an EMBL/GenBank/DDBJ whole genome shotgun (WGS) entry which is preliminary data.</text>
</comment>
<feature type="signal peptide" evidence="3">
    <location>
        <begin position="1"/>
        <end position="27"/>
    </location>
</feature>
<proteinExistence type="predicted"/>
<evidence type="ECO:0000256" key="1">
    <source>
        <dbReference type="ARBA" id="ARBA00022669"/>
    </source>
</evidence>